<dbReference type="InterPro" id="IPR007305">
    <property type="entry name" value="Vesicle_transpt_Got1/SFT2"/>
</dbReference>
<evidence type="ECO:0000256" key="7">
    <source>
        <dbReference type="ARBA" id="ARBA00025800"/>
    </source>
</evidence>
<protein>
    <recommendedName>
        <fullName evidence="8">Vesicle transport protein</fullName>
    </recommendedName>
</protein>
<dbReference type="GO" id="GO:0015031">
    <property type="term" value="P:protein transport"/>
    <property type="evidence" value="ECO:0007669"/>
    <property type="project" value="UniProtKB-KW"/>
</dbReference>
<dbReference type="AlphaFoldDB" id="B0EPW3"/>
<keyword evidence="4 8" id="KW-0653">Protein transport</keyword>
<feature type="transmembrane region" description="Helical" evidence="8">
    <location>
        <begin position="66"/>
        <end position="88"/>
    </location>
</feature>
<organism evidence="10">
    <name type="scientific">Entamoeba dispar (strain ATCC PRA-260 / SAW760)</name>
    <dbReference type="NCBI Taxonomy" id="370354"/>
    <lineage>
        <taxon>Eukaryota</taxon>
        <taxon>Amoebozoa</taxon>
        <taxon>Evosea</taxon>
        <taxon>Archamoebae</taxon>
        <taxon>Mastigamoebida</taxon>
        <taxon>Entamoebidae</taxon>
        <taxon>Entamoeba</taxon>
    </lineage>
</organism>
<evidence type="ECO:0000313" key="10">
    <source>
        <dbReference type="Proteomes" id="UP000008076"/>
    </source>
</evidence>
<comment type="subcellular location">
    <subcellularLocation>
        <location evidence="1 8">Membrane</location>
        <topology evidence="1 8">Multi-pass membrane protein</topology>
    </subcellularLocation>
</comment>
<evidence type="ECO:0000256" key="6">
    <source>
        <dbReference type="ARBA" id="ARBA00023136"/>
    </source>
</evidence>
<evidence type="ECO:0000256" key="1">
    <source>
        <dbReference type="ARBA" id="ARBA00004141"/>
    </source>
</evidence>
<accession>B0EPW3</accession>
<keyword evidence="3 8" id="KW-0812">Transmembrane</keyword>
<dbReference type="eggNOG" id="KOG2887">
    <property type="taxonomic scope" value="Eukaryota"/>
</dbReference>
<evidence type="ECO:0000256" key="4">
    <source>
        <dbReference type="ARBA" id="ARBA00022927"/>
    </source>
</evidence>
<evidence type="ECO:0000256" key="8">
    <source>
        <dbReference type="RuleBase" id="RU363111"/>
    </source>
</evidence>
<keyword evidence="5 8" id="KW-1133">Transmembrane helix</keyword>
<dbReference type="Proteomes" id="UP000008076">
    <property type="component" value="Unassembled WGS sequence"/>
</dbReference>
<dbReference type="PANTHER" id="PTHR23137">
    <property type="entry name" value="VESICLE TRANSPORT PROTEIN-RELATED"/>
    <property type="match status" value="1"/>
</dbReference>
<keyword evidence="10" id="KW-1185">Reference proteome</keyword>
<comment type="function">
    <text evidence="8">May be involved in fusion of retrograde transport vesicles derived from an endocytic compartment with the Golgi complex.</text>
</comment>
<sequence>MLEDPLIPQSDFDDTSSFTIENPCDKLGFHLSTRNRIITFFLIFSIAIFFWLITFPFILVFVAAPYLFMICYILGLLLISLSTFFLYSPLSQFKILKQPLRLLCAIVFLCCLTMTMLGLFLFKNSIVVLFFLIVQIATTIFYSFSLIPFSSKCILEFCSKNQD</sequence>
<dbReference type="InterPro" id="IPR011691">
    <property type="entry name" value="Vesicle_transpt_SFT2"/>
</dbReference>
<feature type="transmembrane region" description="Helical" evidence="8">
    <location>
        <begin position="37"/>
        <end position="60"/>
    </location>
</feature>
<feature type="transmembrane region" description="Helical" evidence="8">
    <location>
        <begin position="100"/>
        <end position="120"/>
    </location>
</feature>
<dbReference type="KEGG" id="edi:EDI_026640"/>
<dbReference type="Pfam" id="PF04178">
    <property type="entry name" value="Got1"/>
    <property type="match status" value="1"/>
</dbReference>
<dbReference type="OMA" id="IRCCDTE"/>
<gene>
    <name evidence="9" type="ORF">EDI_026640</name>
</gene>
<dbReference type="GO" id="GO:0012505">
    <property type="term" value="C:endomembrane system"/>
    <property type="evidence" value="ECO:0007669"/>
    <property type="project" value="UniProtKB-ARBA"/>
</dbReference>
<name>B0EPW3_ENTDS</name>
<dbReference type="GO" id="GO:0016192">
    <property type="term" value="P:vesicle-mediated transport"/>
    <property type="evidence" value="ECO:0007669"/>
    <property type="project" value="InterPro"/>
</dbReference>
<evidence type="ECO:0000313" key="9">
    <source>
        <dbReference type="EMBL" id="EDR23432.1"/>
    </source>
</evidence>
<keyword evidence="2 8" id="KW-0813">Transport</keyword>
<feature type="transmembrane region" description="Helical" evidence="8">
    <location>
        <begin position="126"/>
        <end position="147"/>
    </location>
</feature>
<evidence type="ECO:0000256" key="3">
    <source>
        <dbReference type="ARBA" id="ARBA00022692"/>
    </source>
</evidence>
<evidence type="ECO:0000256" key="2">
    <source>
        <dbReference type="ARBA" id="ARBA00022448"/>
    </source>
</evidence>
<evidence type="ECO:0000256" key="5">
    <source>
        <dbReference type="ARBA" id="ARBA00022989"/>
    </source>
</evidence>
<dbReference type="EMBL" id="DS550306">
    <property type="protein sequence ID" value="EDR23432.1"/>
    <property type="molecule type" value="Genomic_DNA"/>
</dbReference>
<reference evidence="10" key="1">
    <citation type="submission" date="2007-12" db="EMBL/GenBank/DDBJ databases">
        <title>Annotation of Entamoeba dispar SAW760.</title>
        <authorList>
            <person name="Lorenzi H."/>
            <person name="Inman J."/>
            <person name="Schobel S."/>
            <person name="Amedeo P."/>
            <person name="Caler E."/>
        </authorList>
    </citation>
    <scope>NUCLEOTIDE SEQUENCE [LARGE SCALE GENOMIC DNA]</scope>
    <source>
        <strain evidence="10">ATCC PRA-260 / SAW760</strain>
    </source>
</reference>
<dbReference type="OrthoDB" id="73614at2759"/>
<keyword evidence="6 8" id="KW-0472">Membrane</keyword>
<dbReference type="GO" id="GO:0016020">
    <property type="term" value="C:membrane"/>
    <property type="evidence" value="ECO:0007669"/>
    <property type="project" value="UniProtKB-SubCell"/>
</dbReference>
<dbReference type="PANTHER" id="PTHR23137:SF6">
    <property type="entry name" value="VESICLE TRANSPORT PROTEIN"/>
    <property type="match status" value="1"/>
</dbReference>
<dbReference type="RefSeq" id="XP_001740165.1">
    <property type="nucleotide sequence ID" value="XM_001740113.1"/>
</dbReference>
<dbReference type="GO" id="GO:0005737">
    <property type="term" value="C:cytoplasm"/>
    <property type="evidence" value="ECO:0007669"/>
    <property type="project" value="UniProtKB-ARBA"/>
</dbReference>
<comment type="similarity">
    <text evidence="7 8">Belongs to the SFT2 family.</text>
</comment>
<dbReference type="VEuPathDB" id="AmoebaDB:EDI_026640"/>
<proteinExistence type="inferred from homology"/>
<dbReference type="GeneID" id="5885322"/>